<dbReference type="EMBL" id="KZ772807">
    <property type="protein sequence ID" value="PTQ29750.1"/>
    <property type="molecule type" value="Genomic_DNA"/>
</dbReference>
<evidence type="ECO:0000313" key="2">
    <source>
        <dbReference type="EMBL" id="PTQ29750.1"/>
    </source>
</evidence>
<protein>
    <submittedName>
        <fullName evidence="2">Uncharacterized protein</fullName>
    </submittedName>
</protein>
<gene>
    <name evidence="2" type="ORF">MARPO_0135s0033</name>
</gene>
<evidence type="ECO:0000256" key="1">
    <source>
        <dbReference type="SAM" id="MobiDB-lite"/>
    </source>
</evidence>
<sequence length="780" mass="86666">MEEAQEEVVVYRIFPDLVESVLDVKGQLQELQTECLTVAYPAAGEYIWQHETFNLRVCASPSDCLVPSRKGRREFLESESEEFSSAESFVPHLFGKVRYGDNLEDEWLVTFFLFEISRRIPHVSITVRDSDGEFLLIEAAYSIPKAIKPENSHNRVFIRQGHVHLVPPTPGTLGFAKIGEKLPLKQALQVLASGGVSTRASEKVMDTIMHRMKQFPEKALENVHRARCRVPLPVAQILRHEPQLISIAVESFYNRDMDAMKAASRMEKFLPKGQDGTVEMVDVVVRMSRAMYAQLVQQVFQAPRCYPMPPSNSTGSIVKEAELGMKIAVGFEIMYWERSAYETGANVGEIDGKQGSGTFASRVSTNTKAVVLTNDAGWQAFKANLEKNGYFRDFLEGSARYRELLQAAVVQYSTSNMFASVSEAMSAPVKRTEKLLSLPHGASDFAAAACEASDSDSWLYDGEKDLNAVMMERQNEMDEYEAKRANKKTETNEGRDDDTHGEETGDFQAEEVVKSMQSFVNKISSFEGAEFPAQNDISGANNDNDSISLDMSKLLKELGSVFSPEDIASMFSMQGVPDDSDVSSETDLDEIEDDSDNENEVEDMARMTTDTSKAYLVELEDEQTPASITANQADAMFTEAYSSVMGEELRHSSLVKSFLQKGEVDNIAKGNEAATSEEKSMVSQVPGISEPEPDDKRAEPEPDDENDLVDVDANLVESLLRSFMFQQGMPGPATNLLGAMGVDLPDNADTRPRWKETLFWEECIPSGHIYDDGSSSEDDA</sequence>
<keyword evidence="3" id="KW-1185">Reference proteome</keyword>
<dbReference type="GO" id="GO:0005634">
    <property type="term" value="C:nucleus"/>
    <property type="evidence" value="ECO:0000318"/>
    <property type="project" value="GO_Central"/>
</dbReference>
<name>A0A2R6W7B8_MARPO</name>
<proteinExistence type="predicted"/>
<dbReference type="InterPro" id="IPR010770">
    <property type="entry name" value="Ecd"/>
</dbReference>
<dbReference type="Pfam" id="PF07093">
    <property type="entry name" value="SGT1"/>
    <property type="match status" value="1"/>
</dbReference>
<feature type="region of interest" description="Disordered" evidence="1">
    <location>
        <begin position="477"/>
        <end position="503"/>
    </location>
</feature>
<dbReference type="PANTHER" id="PTHR13060:SF0">
    <property type="entry name" value="PROTEIN ECDYSONELESS HOMOLOG"/>
    <property type="match status" value="1"/>
</dbReference>
<accession>A0A2R6W7B8</accession>
<feature type="region of interest" description="Disordered" evidence="1">
    <location>
        <begin position="671"/>
        <end position="708"/>
    </location>
</feature>
<feature type="compositionally biased region" description="Acidic residues" evidence="1">
    <location>
        <begin position="578"/>
        <end position="602"/>
    </location>
</feature>
<dbReference type="Gramene" id="Mp6g12030.1">
    <property type="protein sequence ID" value="Mp6g12030.1.cds"/>
    <property type="gene ID" value="Mp6g12030"/>
</dbReference>
<evidence type="ECO:0000313" key="3">
    <source>
        <dbReference type="Proteomes" id="UP000244005"/>
    </source>
</evidence>
<dbReference type="PANTHER" id="PTHR13060">
    <property type="entry name" value="SGT1 PROTEIN HSGT1 SUPPRESSOR OF GCR2"/>
    <property type="match status" value="1"/>
</dbReference>
<dbReference type="Proteomes" id="UP000244005">
    <property type="component" value="Unassembled WGS sequence"/>
</dbReference>
<organism evidence="2 3">
    <name type="scientific">Marchantia polymorpha</name>
    <name type="common">Common liverwort</name>
    <name type="synonym">Marchantia aquatica</name>
    <dbReference type="NCBI Taxonomy" id="3197"/>
    <lineage>
        <taxon>Eukaryota</taxon>
        <taxon>Viridiplantae</taxon>
        <taxon>Streptophyta</taxon>
        <taxon>Embryophyta</taxon>
        <taxon>Marchantiophyta</taxon>
        <taxon>Marchantiopsida</taxon>
        <taxon>Marchantiidae</taxon>
        <taxon>Marchantiales</taxon>
        <taxon>Marchantiaceae</taxon>
        <taxon>Marchantia</taxon>
    </lineage>
</organism>
<dbReference type="OrthoDB" id="27237at2759"/>
<reference evidence="3" key="1">
    <citation type="journal article" date="2017" name="Cell">
        <title>Insights into land plant evolution garnered from the Marchantia polymorpha genome.</title>
        <authorList>
            <person name="Bowman J.L."/>
            <person name="Kohchi T."/>
            <person name="Yamato K.T."/>
            <person name="Jenkins J."/>
            <person name="Shu S."/>
            <person name="Ishizaki K."/>
            <person name="Yamaoka S."/>
            <person name="Nishihama R."/>
            <person name="Nakamura Y."/>
            <person name="Berger F."/>
            <person name="Adam C."/>
            <person name="Aki S.S."/>
            <person name="Althoff F."/>
            <person name="Araki T."/>
            <person name="Arteaga-Vazquez M.A."/>
            <person name="Balasubrmanian S."/>
            <person name="Barry K."/>
            <person name="Bauer D."/>
            <person name="Boehm C.R."/>
            <person name="Briginshaw L."/>
            <person name="Caballero-Perez J."/>
            <person name="Catarino B."/>
            <person name="Chen F."/>
            <person name="Chiyoda S."/>
            <person name="Chovatia M."/>
            <person name="Davies K.M."/>
            <person name="Delmans M."/>
            <person name="Demura T."/>
            <person name="Dierschke T."/>
            <person name="Dolan L."/>
            <person name="Dorantes-Acosta A.E."/>
            <person name="Eklund D.M."/>
            <person name="Florent S.N."/>
            <person name="Flores-Sandoval E."/>
            <person name="Fujiyama A."/>
            <person name="Fukuzawa H."/>
            <person name="Galik B."/>
            <person name="Grimanelli D."/>
            <person name="Grimwood J."/>
            <person name="Grossniklaus U."/>
            <person name="Hamada T."/>
            <person name="Haseloff J."/>
            <person name="Hetherington A.J."/>
            <person name="Higo A."/>
            <person name="Hirakawa Y."/>
            <person name="Hundley H.N."/>
            <person name="Ikeda Y."/>
            <person name="Inoue K."/>
            <person name="Inoue S.I."/>
            <person name="Ishida S."/>
            <person name="Jia Q."/>
            <person name="Kakita M."/>
            <person name="Kanazawa T."/>
            <person name="Kawai Y."/>
            <person name="Kawashima T."/>
            <person name="Kennedy M."/>
            <person name="Kinose K."/>
            <person name="Kinoshita T."/>
            <person name="Kohara Y."/>
            <person name="Koide E."/>
            <person name="Komatsu K."/>
            <person name="Kopischke S."/>
            <person name="Kubo M."/>
            <person name="Kyozuka J."/>
            <person name="Lagercrantz U."/>
            <person name="Lin S.S."/>
            <person name="Lindquist E."/>
            <person name="Lipzen A.M."/>
            <person name="Lu C.W."/>
            <person name="De Luna E."/>
            <person name="Martienssen R.A."/>
            <person name="Minamino N."/>
            <person name="Mizutani M."/>
            <person name="Mizutani M."/>
            <person name="Mochizuki N."/>
            <person name="Monte I."/>
            <person name="Mosher R."/>
            <person name="Nagasaki H."/>
            <person name="Nakagami H."/>
            <person name="Naramoto S."/>
            <person name="Nishitani K."/>
            <person name="Ohtani M."/>
            <person name="Okamoto T."/>
            <person name="Okumura M."/>
            <person name="Phillips J."/>
            <person name="Pollak B."/>
            <person name="Reinders A."/>
            <person name="Rovekamp M."/>
            <person name="Sano R."/>
            <person name="Sawa S."/>
            <person name="Schmid M.W."/>
            <person name="Shirakawa M."/>
            <person name="Solano R."/>
            <person name="Spunde A."/>
            <person name="Suetsugu N."/>
            <person name="Sugano S."/>
            <person name="Sugiyama A."/>
            <person name="Sun R."/>
            <person name="Suzuki Y."/>
            <person name="Takenaka M."/>
            <person name="Takezawa D."/>
            <person name="Tomogane H."/>
            <person name="Tsuzuki M."/>
            <person name="Ueda T."/>
            <person name="Umeda M."/>
            <person name="Ward J.M."/>
            <person name="Watanabe Y."/>
            <person name="Yazaki K."/>
            <person name="Yokoyama R."/>
            <person name="Yoshitake Y."/>
            <person name="Yotsui I."/>
            <person name="Zachgo S."/>
            <person name="Schmutz J."/>
        </authorList>
    </citation>
    <scope>NUCLEOTIDE SEQUENCE [LARGE SCALE GENOMIC DNA]</scope>
    <source>
        <strain evidence="3">Tak-1</strain>
    </source>
</reference>
<dbReference type="AlphaFoldDB" id="A0A2R6W7B8"/>
<feature type="region of interest" description="Disordered" evidence="1">
    <location>
        <begin position="575"/>
        <end position="603"/>
    </location>
</feature>